<dbReference type="OrthoDB" id="9800754at2"/>
<name>A0A3R9Z4E6_9SPHN</name>
<dbReference type="GO" id="GO:0009092">
    <property type="term" value="P:homoserine metabolic process"/>
    <property type="evidence" value="ECO:0007669"/>
    <property type="project" value="TreeGrafter"/>
</dbReference>
<dbReference type="AlphaFoldDB" id="A0A3R9Z4E6"/>
<comment type="caution">
    <text evidence="4">The sequence shown here is derived from an EMBL/GenBank/DDBJ whole genome shotgun (WGS) entry which is preliminary data.</text>
</comment>
<dbReference type="GO" id="GO:0009086">
    <property type="term" value="P:methionine biosynthetic process"/>
    <property type="evidence" value="ECO:0007669"/>
    <property type="project" value="TreeGrafter"/>
</dbReference>
<feature type="region of interest" description="Disordered" evidence="2">
    <location>
        <begin position="1"/>
        <end position="39"/>
    </location>
</feature>
<keyword evidence="1 4" id="KW-0808">Transferase</keyword>
<dbReference type="Pfam" id="PF00561">
    <property type="entry name" value="Abhydrolase_1"/>
    <property type="match status" value="1"/>
</dbReference>
<proteinExistence type="predicted"/>
<dbReference type="EC" id="2.3.1.46" evidence="4"/>
<dbReference type="InterPro" id="IPR000073">
    <property type="entry name" value="AB_hydrolase_1"/>
</dbReference>
<protein>
    <submittedName>
        <fullName evidence="4">Homoserine O-succinyltransferase</fullName>
        <ecNumber evidence="4">2.3.1.46</ecNumber>
    </submittedName>
</protein>
<sequence length="375" mass="39856">MPTPTCPARARWRSSRDDAADQATKRVTKPHHPRTTKKGKMTLSVLSPRSLELNDASVEAECRPAPVVLHEVPLPVELARYGDKVRAALAGNPLGEPVVVLGGISADACPLVRPDGRAGWWPRFVGPGGAVDPALHRIIGLDFAADESGDFAPSTADQADVVLAALDALGSERPVAFVGASYGAMVGLALAERAPERVARLVVISAACAPHPASTAIRELQRRVVCMGLRNGCGEEALTIARGMGMMTYRTPQEFAERFEGGIEAAESRSCSAPGDYLRSRGDAFLSVMSPGRFLSLSASIDRHRIDPARIGAPTLLIGVTSDQLVSTAQMETLSRRLGGPAELHFIDSLYGHDAFLKEADRMAEIARPFLAPAA</sequence>
<dbReference type="Proteomes" id="UP000274661">
    <property type="component" value="Unassembled WGS sequence"/>
</dbReference>
<reference evidence="4 5" key="1">
    <citation type="submission" date="2018-12" db="EMBL/GenBank/DDBJ databases">
        <title>Sphingomonas sp. HMF7854 Genome sequencing and assembly.</title>
        <authorList>
            <person name="Cha I."/>
            <person name="Kang H."/>
            <person name="Kim H."/>
            <person name="Kang J."/>
            <person name="Joh K."/>
        </authorList>
    </citation>
    <scope>NUCLEOTIDE SEQUENCE [LARGE SCALE GENOMIC DNA]</scope>
    <source>
        <strain evidence="4 5">HMF7854</strain>
    </source>
</reference>
<evidence type="ECO:0000256" key="1">
    <source>
        <dbReference type="ARBA" id="ARBA00022679"/>
    </source>
</evidence>
<dbReference type="InterPro" id="IPR008220">
    <property type="entry name" value="HAT_MetX-like"/>
</dbReference>
<dbReference type="Gene3D" id="3.40.50.1820">
    <property type="entry name" value="alpha/beta hydrolase"/>
    <property type="match status" value="1"/>
</dbReference>
<dbReference type="InterPro" id="IPR029058">
    <property type="entry name" value="AB_hydrolase_fold"/>
</dbReference>
<dbReference type="EMBL" id="RWJF01000001">
    <property type="protein sequence ID" value="RST29541.1"/>
    <property type="molecule type" value="Genomic_DNA"/>
</dbReference>
<evidence type="ECO:0000259" key="3">
    <source>
        <dbReference type="Pfam" id="PF00561"/>
    </source>
</evidence>
<dbReference type="SUPFAM" id="SSF53474">
    <property type="entry name" value="alpha/beta-Hydrolases"/>
    <property type="match status" value="1"/>
</dbReference>
<feature type="compositionally biased region" description="Basic residues" evidence="2">
    <location>
        <begin position="26"/>
        <end position="39"/>
    </location>
</feature>
<dbReference type="GO" id="GO:0004414">
    <property type="term" value="F:homoserine O-acetyltransferase activity"/>
    <property type="evidence" value="ECO:0007669"/>
    <property type="project" value="TreeGrafter"/>
</dbReference>
<accession>A0A3R9Z4E6</accession>
<feature type="domain" description="AB hydrolase-1" evidence="3">
    <location>
        <begin position="136"/>
        <end position="359"/>
    </location>
</feature>
<dbReference type="PANTHER" id="PTHR32268">
    <property type="entry name" value="HOMOSERINE O-ACETYLTRANSFERASE"/>
    <property type="match status" value="1"/>
</dbReference>
<keyword evidence="4" id="KW-0012">Acyltransferase</keyword>
<evidence type="ECO:0000313" key="4">
    <source>
        <dbReference type="EMBL" id="RST29541.1"/>
    </source>
</evidence>
<evidence type="ECO:0000256" key="2">
    <source>
        <dbReference type="SAM" id="MobiDB-lite"/>
    </source>
</evidence>
<keyword evidence="5" id="KW-1185">Reference proteome</keyword>
<dbReference type="NCBIfam" id="NF006449">
    <property type="entry name" value="PRK08775.1"/>
    <property type="match status" value="1"/>
</dbReference>
<evidence type="ECO:0000313" key="5">
    <source>
        <dbReference type="Proteomes" id="UP000274661"/>
    </source>
</evidence>
<dbReference type="PANTHER" id="PTHR32268:SF11">
    <property type="entry name" value="HOMOSERINE O-ACETYLTRANSFERASE"/>
    <property type="match status" value="1"/>
</dbReference>
<dbReference type="GO" id="GO:0008899">
    <property type="term" value="F:homoserine O-succinyltransferase activity"/>
    <property type="evidence" value="ECO:0007669"/>
    <property type="project" value="UniProtKB-EC"/>
</dbReference>
<organism evidence="4 5">
    <name type="scientific">Sphingomonas ginkgonis</name>
    <dbReference type="NCBI Taxonomy" id="2315330"/>
    <lineage>
        <taxon>Bacteria</taxon>
        <taxon>Pseudomonadati</taxon>
        <taxon>Pseudomonadota</taxon>
        <taxon>Alphaproteobacteria</taxon>
        <taxon>Sphingomonadales</taxon>
        <taxon>Sphingomonadaceae</taxon>
        <taxon>Sphingomonas</taxon>
    </lineage>
</organism>
<gene>
    <name evidence="4" type="ORF">HMF7854_00860</name>
</gene>